<organism evidence="2 3">
    <name type="scientific">Purpureocillium lilacinum</name>
    <name type="common">Paecilomyces lilacinus</name>
    <dbReference type="NCBI Taxonomy" id="33203"/>
    <lineage>
        <taxon>Eukaryota</taxon>
        <taxon>Fungi</taxon>
        <taxon>Dikarya</taxon>
        <taxon>Ascomycota</taxon>
        <taxon>Pezizomycotina</taxon>
        <taxon>Sordariomycetes</taxon>
        <taxon>Hypocreomycetidae</taxon>
        <taxon>Hypocreales</taxon>
        <taxon>Ophiocordycipitaceae</taxon>
        <taxon>Purpureocillium</taxon>
    </lineage>
</organism>
<name>A0ABR0BZ48_PURLI</name>
<evidence type="ECO:0000313" key="3">
    <source>
        <dbReference type="Proteomes" id="UP001287286"/>
    </source>
</evidence>
<feature type="region of interest" description="Disordered" evidence="1">
    <location>
        <begin position="311"/>
        <end position="337"/>
    </location>
</feature>
<evidence type="ECO:0000256" key="1">
    <source>
        <dbReference type="SAM" id="MobiDB-lite"/>
    </source>
</evidence>
<accession>A0ABR0BZ48</accession>
<protein>
    <submittedName>
        <fullName evidence="2">Uncharacterized protein</fullName>
    </submittedName>
</protein>
<keyword evidence="3" id="KW-1185">Reference proteome</keyword>
<dbReference type="EMBL" id="JAWRVI010000021">
    <property type="protein sequence ID" value="KAK4089056.1"/>
    <property type="molecule type" value="Genomic_DNA"/>
</dbReference>
<feature type="region of interest" description="Disordered" evidence="1">
    <location>
        <begin position="1"/>
        <end position="45"/>
    </location>
</feature>
<feature type="region of interest" description="Disordered" evidence="1">
    <location>
        <begin position="121"/>
        <end position="168"/>
    </location>
</feature>
<feature type="compositionally biased region" description="Low complexity" evidence="1">
    <location>
        <begin position="383"/>
        <end position="395"/>
    </location>
</feature>
<sequence>MAAAREHEARRGPRPSTTALLCRERLPEGQRMSARHTTPRSAVGGLVPASSEHIKLDLRMLLLQRRTQGVELASAADRKDGEGLRSSQTELAGALVERKGGDGLFAASCVTQPGTFPRLASDGSQHDVQQCPGGNPSAGQTAGRTASEWAGNPGLDPRRKVSKQRARGSATYVVEKRLAEKQPLQLRRQKTPQRRRIPFQAWRALVDVAMAENFFTAPPVPTSSPTRPLPVPNASDMRRPGLPAVVVRVRPGRASQTMAFTQQVSPLRGHDSSLPSIRTVRHDKARDATMAAQKRNQSSGDEIAVARLAPPLLLGPRGGSKDPKSLSSSTTARRPRCKQQAEVAAAASSIRQSTVQIVDGPCYAEPALTVRLACDRPAAFSGLSPGSAHPAAGAPNEAPTVLPSAALSLPSQESGKWRCAPALLHDSC</sequence>
<proteinExistence type="predicted"/>
<evidence type="ECO:0000313" key="2">
    <source>
        <dbReference type="EMBL" id="KAK4089056.1"/>
    </source>
</evidence>
<feature type="region of interest" description="Disordered" evidence="1">
    <location>
        <begin position="383"/>
        <end position="404"/>
    </location>
</feature>
<feature type="compositionally biased region" description="Basic and acidic residues" evidence="1">
    <location>
        <begin position="1"/>
        <end position="11"/>
    </location>
</feature>
<comment type="caution">
    <text evidence="2">The sequence shown here is derived from an EMBL/GenBank/DDBJ whole genome shotgun (WGS) entry which is preliminary data.</text>
</comment>
<reference evidence="2 3" key="1">
    <citation type="journal article" date="2024" name="Microbiol. Resour. Announc.">
        <title>Genome annotations for the ascomycete fungi Trichoderma harzianum, Trichoderma aggressivum, and Purpureocillium lilacinum.</title>
        <authorList>
            <person name="Beijen E.P.W."/>
            <person name="Ohm R.A."/>
        </authorList>
    </citation>
    <scope>NUCLEOTIDE SEQUENCE [LARGE SCALE GENOMIC DNA]</scope>
    <source>
        <strain evidence="2 3">CBS 150709</strain>
    </source>
</reference>
<dbReference type="Proteomes" id="UP001287286">
    <property type="component" value="Unassembled WGS sequence"/>
</dbReference>
<gene>
    <name evidence="2" type="ORF">Purlil1_6489</name>
</gene>